<evidence type="ECO:0000313" key="3">
    <source>
        <dbReference type="Proteomes" id="UP000232722"/>
    </source>
</evidence>
<comment type="caution">
    <text evidence="2">The sequence shown here is derived from an EMBL/GenBank/DDBJ whole genome shotgun (WGS) entry which is preliminary data.</text>
</comment>
<feature type="compositionally biased region" description="Acidic residues" evidence="1">
    <location>
        <begin position="61"/>
        <end position="70"/>
    </location>
</feature>
<dbReference type="Proteomes" id="UP000232722">
    <property type="component" value="Unassembled WGS sequence"/>
</dbReference>
<organism evidence="2 3">
    <name type="scientific">Rhizophagus irregularis</name>
    <dbReference type="NCBI Taxonomy" id="588596"/>
    <lineage>
        <taxon>Eukaryota</taxon>
        <taxon>Fungi</taxon>
        <taxon>Fungi incertae sedis</taxon>
        <taxon>Mucoromycota</taxon>
        <taxon>Glomeromycotina</taxon>
        <taxon>Glomeromycetes</taxon>
        <taxon>Glomerales</taxon>
        <taxon>Glomeraceae</taxon>
        <taxon>Rhizophagus</taxon>
    </lineage>
</organism>
<dbReference type="EMBL" id="LLXJ01000794">
    <property type="protein sequence ID" value="PKC06150.1"/>
    <property type="molecule type" value="Genomic_DNA"/>
</dbReference>
<gene>
    <name evidence="2" type="ORF">RhiirA5_419974</name>
</gene>
<evidence type="ECO:0000313" key="2">
    <source>
        <dbReference type="EMBL" id="PKC06150.1"/>
    </source>
</evidence>
<reference evidence="2 3" key="1">
    <citation type="submission" date="2016-04" db="EMBL/GenBank/DDBJ databases">
        <title>Genome analyses suggest a sexual origin of heterokaryosis in a supposedly ancient asexual fungus.</title>
        <authorList>
            <person name="Ropars J."/>
            <person name="Sedzielewska K."/>
            <person name="Noel J."/>
            <person name="Charron P."/>
            <person name="Farinelli L."/>
            <person name="Marton T."/>
            <person name="Kruger M."/>
            <person name="Pelin A."/>
            <person name="Brachmann A."/>
            <person name="Corradi N."/>
        </authorList>
    </citation>
    <scope>NUCLEOTIDE SEQUENCE [LARGE SCALE GENOMIC DNA]</scope>
    <source>
        <strain evidence="2 3">A5</strain>
    </source>
</reference>
<dbReference type="VEuPathDB" id="FungiDB:FUN_001652"/>
<proteinExistence type="predicted"/>
<dbReference type="AlphaFoldDB" id="A0A2N0PH46"/>
<protein>
    <submittedName>
        <fullName evidence="2">Uncharacterized protein</fullName>
    </submittedName>
</protein>
<evidence type="ECO:0000256" key="1">
    <source>
        <dbReference type="SAM" id="MobiDB-lite"/>
    </source>
</evidence>
<accession>A0A2N0PH46</accession>
<feature type="compositionally biased region" description="Basic and acidic residues" evidence="1">
    <location>
        <begin position="27"/>
        <end position="52"/>
    </location>
</feature>
<sequence>MYSVFEVTGHKLLSINTQASLSKIQEWKSKPEQKLENRDKFTHLDDDSHDGNDVDNGGDGAADDGADAADDGATNDSRPNDGAANDSIADNDILSIDSYNTEEKGRNIFSIILDKVQAIEMTFKGKFQLRYDSNKQCSLISLIIQTFKIPTSSFSNHYAVVCGTGFELLSLEKTLGSLEIAKLDFDVDKLTNFGRWYNIAYVKEYVSSSASKKI</sequence>
<reference evidence="2 3" key="2">
    <citation type="submission" date="2017-09" db="EMBL/GenBank/DDBJ databases">
        <title>Extensive intraspecific genome diversity in a model arbuscular mycorrhizal fungus.</title>
        <authorList>
            <person name="Chen E.C."/>
            <person name="Morin E."/>
            <person name="Beaudet D."/>
            <person name="Noel J."/>
            <person name="Ndikumana S."/>
            <person name="Charron P."/>
            <person name="St-Onge C."/>
            <person name="Giorgi J."/>
            <person name="Grigoriev I.V."/>
            <person name="Roux C."/>
            <person name="Martin F.M."/>
            <person name="Corradi N."/>
        </authorList>
    </citation>
    <scope>NUCLEOTIDE SEQUENCE [LARGE SCALE GENOMIC DNA]</scope>
    <source>
        <strain evidence="2 3">A5</strain>
    </source>
</reference>
<name>A0A2N0PH46_9GLOM</name>
<feature type="region of interest" description="Disordered" evidence="1">
    <location>
        <begin position="27"/>
        <end position="86"/>
    </location>
</feature>